<keyword evidence="3" id="KW-1185">Reference proteome</keyword>
<organism evidence="2 3">
    <name type="scientific">Chrysemys picta bellii</name>
    <name type="common">Western painted turtle</name>
    <name type="synonym">Emys bellii</name>
    <dbReference type="NCBI Taxonomy" id="8478"/>
    <lineage>
        <taxon>Eukaryota</taxon>
        <taxon>Metazoa</taxon>
        <taxon>Chordata</taxon>
        <taxon>Craniata</taxon>
        <taxon>Vertebrata</taxon>
        <taxon>Euteleostomi</taxon>
        <taxon>Archelosauria</taxon>
        <taxon>Testudinata</taxon>
        <taxon>Testudines</taxon>
        <taxon>Cryptodira</taxon>
        <taxon>Durocryptodira</taxon>
        <taxon>Testudinoidea</taxon>
        <taxon>Emydidae</taxon>
        <taxon>Chrysemys</taxon>
    </lineage>
</organism>
<dbReference type="OMA" id="ISMEMKI"/>
<dbReference type="Proteomes" id="UP000694380">
    <property type="component" value="Unplaced"/>
</dbReference>
<reference evidence="2" key="1">
    <citation type="submission" date="2025-08" db="UniProtKB">
        <authorList>
            <consortium name="Ensembl"/>
        </authorList>
    </citation>
    <scope>IDENTIFICATION</scope>
</reference>
<dbReference type="GeneTree" id="ENSGT00940000160374"/>
<evidence type="ECO:0000313" key="3">
    <source>
        <dbReference type="Proteomes" id="UP000694380"/>
    </source>
</evidence>
<evidence type="ECO:0000313" key="2">
    <source>
        <dbReference type="Ensembl" id="ENSCPBP00000005675.1"/>
    </source>
</evidence>
<reference evidence="2" key="2">
    <citation type="submission" date="2025-09" db="UniProtKB">
        <authorList>
            <consortium name="Ensembl"/>
        </authorList>
    </citation>
    <scope>IDENTIFICATION</scope>
</reference>
<name>A0A8C3FHI9_CHRPI</name>
<feature type="region of interest" description="Disordered" evidence="1">
    <location>
        <begin position="82"/>
        <end position="105"/>
    </location>
</feature>
<dbReference type="GO" id="GO:0005737">
    <property type="term" value="C:cytoplasm"/>
    <property type="evidence" value="ECO:0007669"/>
    <property type="project" value="TreeGrafter"/>
</dbReference>
<dbReference type="PANTHER" id="PTHR14958">
    <property type="entry name" value="POTASSIUM CHANNEL TETRAMERISATION DOMAIN CONTAINING PROTEIN"/>
    <property type="match status" value="1"/>
</dbReference>
<evidence type="ECO:0000256" key="1">
    <source>
        <dbReference type="SAM" id="MobiDB-lite"/>
    </source>
</evidence>
<sequence length="105" mass="11403">SAALERPGRGAAPAPGTVQALNDSQVPVKHVYRVLQCQEEELTQTVSTMAGNLNSWSVLVLPISMEMKIRLNLCVVSKELHNTPYGTTSEPSGKAKILQERGSRM</sequence>
<dbReference type="PANTHER" id="PTHR14958:SF12">
    <property type="entry name" value="BTB_POZ DOMAIN-CONTAINING PROTEIN KCTD5"/>
    <property type="match status" value="1"/>
</dbReference>
<proteinExistence type="predicted"/>
<dbReference type="GO" id="GO:0031463">
    <property type="term" value="C:Cul3-RING ubiquitin ligase complex"/>
    <property type="evidence" value="ECO:0007669"/>
    <property type="project" value="TreeGrafter"/>
</dbReference>
<dbReference type="GO" id="GO:0097602">
    <property type="term" value="F:cullin family protein binding"/>
    <property type="evidence" value="ECO:0007669"/>
    <property type="project" value="TreeGrafter"/>
</dbReference>
<accession>A0A8C3FHI9</accession>
<protein>
    <submittedName>
        <fullName evidence="2">Uncharacterized protein</fullName>
    </submittedName>
</protein>
<dbReference type="Gene3D" id="3.30.70.2000">
    <property type="match status" value="1"/>
</dbReference>
<dbReference type="AlphaFoldDB" id="A0A8C3FHI9"/>
<dbReference type="Ensembl" id="ENSCPBT00000006888.1">
    <property type="protein sequence ID" value="ENSCPBP00000005675.1"/>
    <property type="gene ID" value="ENSCPBG00000004536.1"/>
</dbReference>
<dbReference type="GO" id="GO:0043161">
    <property type="term" value="P:proteasome-mediated ubiquitin-dependent protein catabolic process"/>
    <property type="evidence" value="ECO:0007669"/>
    <property type="project" value="TreeGrafter"/>
</dbReference>